<reference evidence="1" key="1">
    <citation type="submission" date="2022-12" db="EMBL/GenBank/DDBJ databases">
        <authorList>
            <person name="Petersen C."/>
        </authorList>
    </citation>
    <scope>NUCLEOTIDE SEQUENCE</scope>
    <source>
        <strain evidence="1">IBT 29677</strain>
    </source>
</reference>
<accession>A0A9W9WBW2</accession>
<proteinExistence type="predicted"/>
<reference evidence="1" key="2">
    <citation type="journal article" date="2023" name="IMA Fungus">
        <title>Comparative genomic study of the Penicillium genus elucidates a diverse pangenome and 15 lateral gene transfer events.</title>
        <authorList>
            <person name="Petersen C."/>
            <person name="Sorensen T."/>
            <person name="Nielsen M.R."/>
            <person name="Sondergaard T.E."/>
            <person name="Sorensen J.L."/>
            <person name="Fitzpatrick D.A."/>
            <person name="Frisvad J.C."/>
            <person name="Nielsen K.L."/>
        </authorList>
    </citation>
    <scope>NUCLEOTIDE SEQUENCE</scope>
    <source>
        <strain evidence="1">IBT 29677</strain>
    </source>
</reference>
<protein>
    <submittedName>
        <fullName evidence="1">Uncharacterized protein</fullName>
    </submittedName>
</protein>
<organism evidence="1 2">
    <name type="scientific">Penicillium cosmopolitanum</name>
    <dbReference type="NCBI Taxonomy" id="1131564"/>
    <lineage>
        <taxon>Eukaryota</taxon>
        <taxon>Fungi</taxon>
        <taxon>Dikarya</taxon>
        <taxon>Ascomycota</taxon>
        <taxon>Pezizomycotina</taxon>
        <taxon>Eurotiomycetes</taxon>
        <taxon>Eurotiomycetidae</taxon>
        <taxon>Eurotiales</taxon>
        <taxon>Aspergillaceae</taxon>
        <taxon>Penicillium</taxon>
    </lineage>
</organism>
<dbReference type="EMBL" id="JAPZBU010000003">
    <property type="protein sequence ID" value="KAJ5414585.1"/>
    <property type="molecule type" value="Genomic_DNA"/>
</dbReference>
<dbReference type="AlphaFoldDB" id="A0A9W9WBW2"/>
<dbReference type="OrthoDB" id="4342612at2759"/>
<comment type="caution">
    <text evidence="1">The sequence shown here is derived from an EMBL/GenBank/DDBJ whole genome shotgun (WGS) entry which is preliminary data.</text>
</comment>
<evidence type="ECO:0000313" key="2">
    <source>
        <dbReference type="Proteomes" id="UP001147747"/>
    </source>
</evidence>
<evidence type="ECO:0000313" key="1">
    <source>
        <dbReference type="EMBL" id="KAJ5414585.1"/>
    </source>
</evidence>
<name>A0A9W9WBW2_9EURO</name>
<gene>
    <name evidence="1" type="ORF">N7509_001212</name>
</gene>
<dbReference type="Proteomes" id="UP001147747">
    <property type="component" value="Unassembled WGS sequence"/>
</dbReference>
<keyword evidence="2" id="KW-1185">Reference proteome</keyword>
<dbReference type="RefSeq" id="XP_056494431.1">
    <property type="nucleotide sequence ID" value="XM_056625849.1"/>
</dbReference>
<sequence>MTFYIICHFADLTEEQGAIIRYLAELDFCATVKDNSHGWVIRVIERLVGMQIVAASKILMARSVLQLV</sequence>
<dbReference type="GeneID" id="81364829"/>